<gene>
    <name evidence="1" type="ORF">NKI81_24620</name>
</gene>
<dbReference type="Proteomes" id="UP001480082">
    <property type="component" value="Unassembled WGS sequence"/>
</dbReference>
<comment type="caution">
    <text evidence="1">The sequence shown here is derived from an EMBL/GenBank/DDBJ whole genome shotgun (WGS) entry which is preliminary data.</text>
</comment>
<sequence length="340" mass="37149">MTSNSANAHRERLIAFLLFERTKLLDVTGPLQVFNDAKRASGEPAFRTILVSQRGGPIETDAGVALHTVSFDHCSKFTIDTLLISGGGTALEAARSSSLRGWLIKQANDVRRLGSICLGAFILAECGLLDGRRATTHWERCAELAERFPAIDVRPDPIFVRCGAVWTSAGVSAGIDMALAMVEEDLGHTTALAIARELVLYLKRPGGQSQFSTALRQQIRDRVGRFERLHAWIRENPGADLSVPALSSFMAMSPRNFARVYSKENGQTPGRAVEALRVETARDLLETSRQSVQQIAHAVGFGDPETFRRAFVKSLGVAPSDYRSRFGRPLLIESGTDQVG</sequence>
<dbReference type="EMBL" id="JAMYRI010000017">
    <property type="protein sequence ID" value="MER9287097.1"/>
    <property type="molecule type" value="Genomic_DNA"/>
</dbReference>
<evidence type="ECO:0000313" key="2">
    <source>
        <dbReference type="Proteomes" id="UP001480082"/>
    </source>
</evidence>
<reference evidence="1 2" key="1">
    <citation type="journal article" date="2024" name="Proc. Natl. Acad. Sci. U.S.A.">
        <title>The evolutionary genomics of adaptation to stress in wild rhizobium bacteria.</title>
        <authorList>
            <person name="Kehlet-Delgado H."/>
            <person name="Montoya A.P."/>
            <person name="Jensen K.T."/>
            <person name="Wendlandt C.E."/>
            <person name="Dexheimer C."/>
            <person name="Roberts M."/>
            <person name="Torres Martinez L."/>
            <person name="Friesen M.L."/>
            <person name="Griffitts J.S."/>
            <person name="Porter S.S."/>
        </authorList>
    </citation>
    <scope>NUCLEOTIDE SEQUENCE [LARGE SCALE GENOMIC DNA]</scope>
    <source>
        <strain evidence="1 2">M0468</strain>
    </source>
</reference>
<accession>A0ACC6T5A2</accession>
<protein>
    <submittedName>
        <fullName evidence="1">GlxA family transcriptional regulator</fullName>
    </submittedName>
</protein>
<keyword evidence="2" id="KW-1185">Reference proteome</keyword>
<proteinExistence type="predicted"/>
<evidence type="ECO:0000313" key="1">
    <source>
        <dbReference type="EMBL" id="MER9287097.1"/>
    </source>
</evidence>
<organism evidence="1 2">
    <name type="scientific">Mesorhizobium australicum</name>
    <dbReference type="NCBI Taxonomy" id="536018"/>
    <lineage>
        <taxon>Bacteria</taxon>
        <taxon>Pseudomonadati</taxon>
        <taxon>Pseudomonadota</taxon>
        <taxon>Alphaproteobacteria</taxon>
        <taxon>Hyphomicrobiales</taxon>
        <taxon>Phyllobacteriaceae</taxon>
        <taxon>Mesorhizobium</taxon>
    </lineage>
</organism>
<name>A0ACC6T5A2_9HYPH</name>